<name>A0A3A1UNE3_9BACL</name>
<feature type="domain" description="N-acetyltransferase" evidence="1">
    <location>
        <begin position="8"/>
        <end position="178"/>
    </location>
</feature>
<dbReference type="InterPro" id="IPR051554">
    <property type="entry name" value="Acetyltransferase_Eis"/>
</dbReference>
<keyword evidence="2" id="KW-0808">Transferase</keyword>
<dbReference type="InterPro" id="IPR016181">
    <property type="entry name" value="Acyl_CoA_acyltransferase"/>
</dbReference>
<dbReference type="GO" id="GO:0030649">
    <property type="term" value="P:aminoglycoside antibiotic catabolic process"/>
    <property type="evidence" value="ECO:0007669"/>
    <property type="project" value="TreeGrafter"/>
</dbReference>
<dbReference type="Gene3D" id="3.40.630.30">
    <property type="match status" value="2"/>
</dbReference>
<protein>
    <submittedName>
        <fullName evidence="2">GNAT family N-acetyltransferase</fullName>
    </submittedName>
</protein>
<dbReference type="Pfam" id="PF13527">
    <property type="entry name" value="Acetyltransf_9"/>
    <property type="match status" value="1"/>
</dbReference>
<dbReference type="AlphaFoldDB" id="A0A3A1UNE3"/>
<dbReference type="CDD" id="cd04301">
    <property type="entry name" value="NAT_SF"/>
    <property type="match status" value="1"/>
</dbReference>
<sequence length="401" mass="46094">MTTNSPSIAVANAPDEQQLESIFTILDEVFSVGKAFFQDRLLKDSSYDPQTTWYASVDGQIASTVQIFPLRIRVGQAELKIGGIGSVGTDPNYRGMGLAHRILHAQCEWMKRNDYDATLLLAVIHAFYEKAGWKLIPEKAYSIAKPALIEPSEGFDIIPFEPQHLQKLRSIYEQFNDKRTYTLIRDKAYWDDLLSWPAWYQADCRLLRHNGRIVAYGLIEKTEGEKPFIQELAYLPEAADEAAALFTALCQLPPNATHVLAKWPDDHKLADYYKQHHAEQFELNVSMWKMIDCRSMFRKLQPELEQRIHHSEFAHLPLHLELHIGVNRLWLHYRNQRLSISGQPDPGAAYVTLRLDPYRLISSVIFGYQPAEEDEADEAASKLLQVLFPKQQAVFYLTDKF</sequence>
<evidence type="ECO:0000313" key="3">
    <source>
        <dbReference type="Proteomes" id="UP000266482"/>
    </source>
</evidence>
<dbReference type="PROSITE" id="PS51186">
    <property type="entry name" value="GNAT"/>
    <property type="match status" value="1"/>
</dbReference>
<organism evidence="2 3">
    <name type="scientific">Paenibacillus nanensis</name>
    <dbReference type="NCBI Taxonomy" id="393251"/>
    <lineage>
        <taxon>Bacteria</taxon>
        <taxon>Bacillati</taxon>
        <taxon>Bacillota</taxon>
        <taxon>Bacilli</taxon>
        <taxon>Bacillales</taxon>
        <taxon>Paenibacillaceae</taxon>
        <taxon>Paenibacillus</taxon>
    </lineage>
</organism>
<gene>
    <name evidence="2" type="ORF">D3P08_22540</name>
</gene>
<comment type="caution">
    <text evidence="2">The sequence shown here is derived from an EMBL/GenBank/DDBJ whole genome shotgun (WGS) entry which is preliminary data.</text>
</comment>
<dbReference type="EMBL" id="QXQA01000018">
    <property type="protein sequence ID" value="RIX49336.1"/>
    <property type="molecule type" value="Genomic_DNA"/>
</dbReference>
<evidence type="ECO:0000313" key="2">
    <source>
        <dbReference type="EMBL" id="RIX49336.1"/>
    </source>
</evidence>
<proteinExistence type="predicted"/>
<keyword evidence="3" id="KW-1185">Reference proteome</keyword>
<dbReference type="PANTHER" id="PTHR37817">
    <property type="entry name" value="N-ACETYLTRANSFERASE EIS"/>
    <property type="match status" value="1"/>
</dbReference>
<dbReference type="InterPro" id="IPR000182">
    <property type="entry name" value="GNAT_dom"/>
</dbReference>
<dbReference type="RefSeq" id="WP_119602378.1">
    <property type="nucleotide sequence ID" value="NZ_QXQA01000018.1"/>
</dbReference>
<accession>A0A3A1UNE3</accession>
<dbReference type="GO" id="GO:0034069">
    <property type="term" value="F:aminoglycoside N-acetyltransferase activity"/>
    <property type="evidence" value="ECO:0007669"/>
    <property type="project" value="TreeGrafter"/>
</dbReference>
<dbReference type="Proteomes" id="UP000266482">
    <property type="component" value="Unassembled WGS sequence"/>
</dbReference>
<dbReference type="OrthoDB" id="9804948at2"/>
<reference evidence="2 3" key="1">
    <citation type="submission" date="2018-09" db="EMBL/GenBank/DDBJ databases">
        <title>Paenibacillus aracenensis nov. sp. isolated from a cave in southern Spain.</title>
        <authorList>
            <person name="Jurado V."/>
            <person name="Gutierrez-Patricio S."/>
            <person name="Gonzalez-Pimentel J.L."/>
            <person name="Miller A.Z."/>
            <person name="Laiz L."/>
            <person name="Saiz-Jimenez C."/>
        </authorList>
    </citation>
    <scope>NUCLEOTIDE SEQUENCE [LARGE SCALE GENOMIC DNA]</scope>
    <source>
        <strain evidence="2 3">DSM 22867</strain>
    </source>
</reference>
<evidence type="ECO:0000259" key="1">
    <source>
        <dbReference type="PROSITE" id="PS51186"/>
    </source>
</evidence>
<dbReference type="SUPFAM" id="SSF55729">
    <property type="entry name" value="Acyl-CoA N-acyltransferases (Nat)"/>
    <property type="match status" value="1"/>
</dbReference>
<dbReference type="PANTHER" id="PTHR37817:SF1">
    <property type="entry name" value="N-ACETYLTRANSFERASE EIS"/>
    <property type="match status" value="1"/>
</dbReference>